<sequence>MVEPLLAMAAARPLTTVPPAGVVHSRAQEITASHGLGAVRHSPAERMRRII</sequence>
<gene>
    <name evidence="1" type="ORF">SpAn4DRAFT_0048</name>
</gene>
<keyword evidence="2" id="KW-1185">Reference proteome</keyword>
<accession>A0A0U1L1M8</accession>
<dbReference type="Proteomes" id="UP000049855">
    <property type="component" value="Unassembled WGS sequence"/>
</dbReference>
<evidence type="ECO:0000313" key="2">
    <source>
        <dbReference type="Proteomes" id="UP000049855"/>
    </source>
</evidence>
<reference evidence="2" key="1">
    <citation type="submission" date="2015-03" db="EMBL/GenBank/DDBJ databases">
        <authorList>
            <person name="Nijsse Bart"/>
        </authorList>
    </citation>
    <scope>NUCLEOTIDE SEQUENCE [LARGE SCALE GENOMIC DNA]</scope>
</reference>
<proteinExistence type="predicted"/>
<name>A0A0U1L1M8_9FIRM</name>
<dbReference type="EMBL" id="CTRP01000014">
    <property type="protein sequence ID" value="CQR73586.1"/>
    <property type="molecule type" value="Genomic_DNA"/>
</dbReference>
<protein>
    <submittedName>
        <fullName evidence="1">Uncharacterized protein</fullName>
    </submittedName>
</protein>
<dbReference type="AlphaFoldDB" id="A0A0U1L1M8"/>
<evidence type="ECO:0000313" key="1">
    <source>
        <dbReference type="EMBL" id="CQR73586.1"/>
    </source>
</evidence>
<organism evidence="1 2">
    <name type="scientific">Sporomusa ovata</name>
    <dbReference type="NCBI Taxonomy" id="2378"/>
    <lineage>
        <taxon>Bacteria</taxon>
        <taxon>Bacillati</taxon>
        <taxon>Bacillota</taxon>
        <taxon>Negativicutes</taxon>
        <taxon>Selenomonadales</taxon>
        <taxon>Sporomusaceae</taxon>
        <taxon>Sporomusa</taxon>
    </lineage>
</organism>
<dbReference type="RefSeq" id="WP_220387743.1">
    <property type="nucleotide sequence ID" value="NZ_CTRP01000014.1"/>
</dbReference>